<evidence type="ECO:0000256" key="1">
    <source>
        <dbReference type="SAM" id="MobiDB-lite"/>
    </source>
</evidence>
<feature type="region of interest" description="Disordered" evidence="1">
    <location>
        <begin position="1"/>
        <end position="22"/>
    </location>
</feature>
<dbReference type="Proteomes" id="UP000547444">
    <property type="component" value="Unassembled WGS sequence"/>
</dbReference>
<name>A0A7X5ZDF3_9MYCO</name>
<dbReference type="EMBL" id="JAANOW010000001">
    <property type="protein sequence ID" value="NIH96089.1"/>
    <property type="molecule type" value="Genomic_DNA"/>
</dbReference>
<accession>A0A7X5ZDF3</accession>
<protein>
    <submittedName>
        <fullName evidence="2">Uncharacterized protein</fullName>
    </submittedName>
</protein>
<evidence type="ECO:0000313" key="2">
    <source>
        <dbReference type="EMBL" id="NIH96089.1"/>
    </source>
</evidence>
<comment type="caution">
    <text evidence="2">The sequence shown here is derived from an EMBL/GenBank/DDBJ whole genome shotgun (WGS) entry which is preliminary data.</text>
</comment>
<keyword evidence="3" id="KW-1185">Reference proteome</keyword>
<sequence length="34" mass="3676">MGVFNTGSHIDRVVGPPELNGGAMPLMHTWQGLR</sequence>
<organism evidence="2 3">
    <name type="scientific">Mycolicibacterium fluoranthenivorans</name>
    <dbReference type="NCBI Taxonomy" id="258505"/>
    <lineage>
        <taxon>Bacteria</taxon>
        <taxon>Bacillati</taxon>
        <taxon>Actinomycetota</taxon>
        <taxon>Actinomycetes</taxon>
        <taxon>Mycobacteriales</taxon>
        <taxon>Mycobacteriaceae</taxon>
        <taxon>Mycolicibacterium</taxon>
    </lineage>
</organism>
<reference evidence="2 3" key="1">
    <citation type="submission" date="2020-03" db="EMBL/GenBank/DDBJ databases">
        <title>Sequencing the genomes of 1000 actinobacteria strains.</title>
        <authorList>
            <person name="Klenk H.-P."/>
        </authorList>
    </citation>
    <scope>NUCLEOTIDE SEQUENCE [LARGE SCALE GENOMIC DNA]</scope>
    <source>
        <strain evidence="2 3">DSM 44556</strain>
    </source>
</reference>
<dbReference type="AlphaFoldDB" id="A0A7X5ZDF3"/>
<evidence type="ECO:0000313" key="3">
    <source>
        <dbReference type="Proteomes" id="UP000547444"/>
    </source>
</evidence>
<gene>
    <name evidence="2" type="ORF">FHU31_003045</name>
</gene>
<proteinExistence type="predicted"/>